<reference evidence="2 3" key="1">
    <citation type="submission" date="2015-10" db="EMBL/GenBank/DDBJ databases">
        <title>Draft genome sequence of Streptomyces pseudovenezuelae DSM 40212, type strain for the species Streptomyces pseudovenezuelae.</title>
        <authorList>
            <person name="Ruckert C."/>
            <person name="Winkler A."/>
            <person name="Kalinowski J."/>
            <person name="Kampfer P."/>
            <person name="Glaeser S."/>
        </authorList>
    </citation>
    <scope>NUCLEOTIDE SEQUENCE [LARGE SCALE GENOMIC DNA]</scope>
    <source>
        <strain evidence="2 3">DSM 40212</strain>
    </source>
</reference>
<accession>A0A117PN38</accession>
<dbReference type="AlphaFoldDB" id="A0A117PN38"/>
<proteinExistence type="predicted"/>
<evidence type="ECO:0000256" key="1">
    <source>
        <dbReference type="SAM" id="MobiDB-lite"/>
    </source>
</evidence>
<dbReference type="EMBL" id="LMWM01000051">
    <property type="protein sequence ID" value="KUM82579.1"/>
    <property type="molecule type" value="Genomic_DNA"/>
</dbReference>
<gene>
    <name evidence="2" type="ORF">AQI94_40695</name>
</gene>
<organism evidence="2 3">
    <name type="scientific">Streptomyces pseudovenezuelae</name>
    <dbReference type="NCBI Taxonomy" id="67350"/>
    <lineage>
        <taxon>Bacteria</taxon>
        <taxon>Bacillati</taxon>
        <taxon>Actinomycetota</taxon>
        <taxon>Actinomycetes</taxon>
        <taxon>Kitasatosporales</taxon>
        <taxon>Streptomycetaceae</taxon>
        <taxon>Streptomyces</taxon>
        <taxon>Streptomyces aurantiacus group</taxon>
    </lineage>
</organism>
<dbReference type="Proteomes" id="UP000053039">
    <property type="component" value="Unassembled WGS sequence"/>
</dbReference>
<comment type="caution">
    <text evidence="2">The sequence shown here is derived from an EMBL/GenBank/DDBJ whole genome shotgun (WGS) entry which is preliminary data.</text>
</comment>
<evidence type="ECO:0008006" key="4">
    <source>
        <dbReference type="Google" id="ProtNLM"/>
    </source>
</evidence>
<sequence length="78" mass="8154">MGGAGEAETVGDGSAFYDLMFNRCRPAEAIHQYAGDTCIQHHPRPRPDSASGAGSSVCGRGPRPAFTPAAWTAFVSQT</sequence>
<name>A0A117PN38_9ACTN</name>
<evidence type="ECO:0000313" key="2">
    <source>
        <dbReference type="EMBL" id="KUM82579.1"/>
    </source>
</evidence>
<protein>
    <recommendedName>
        <fullName evidence="4">DUF397 domain-containing protein</fullName>
    </recommendedName>
</protein>
<evidence type="ECO:0000313" key="3">
    <source>
        <dbReference type="Proteomes" id="UP000053039"/>
    </source>
</evidence>
<feature type="region of interest" description="Disordered" evidence="1">
    <location>
        <begin position="40"/>
        <end position="61"/>
    </location>
</feature>